<dbReference type="InterPro" id="IPR031975">
    <property type="entry name" value="Pilin_GH"/>
</dbReference>
<evidence type="ECO:0000313" key="7">
    <source>
        <dbReference type="EMBL" id="OKH24220.1"/>
    </source>
</evidence>
<organism evidence="7 8">
    <name type="scientific">Hydrococcus rivularis NIES-593</name>
    <dbReference type="NCBI Taxonomy" id="1921803"/>
    <lineage>
        <taxon>Bacteria</taxon>
        <taxon>Bacillati</taxon>
        <taxon>Cyanobacteriota</taxon>
        <taxon>Cyanophyceae</taxon>
        <taxon>Pleurocapsales</taxon>
        <taxon>Hydrococcaceae</taxon>
        <taxon>Hydrococcus</taxon>
    </lineage>
</organism>
<keyword evidence="5 6" id="KW-0472">Membrane</keyword>
<name>A0A1U7HKU6_9CYAN</name>
<keyword evidence="8" id="KW-1185">Reference proteome</keyword>
<feature type="transmembrane region" description="Helical" evidence="6">
    <location>
        <begin position="21"/>
        <end position="43"/>
    </location>
</feature>
<evidence type="ECO:0000256" key="6">
    <source>
        <dbReference type="SAM" id="Phobius"/>
    </source>
</evidence>
<evidence type="ECO:0000313" key="8">
    <source>
        <dbReference type="Proteomes" id="UP000186868"/>
    </source>
</evidence>
<dbReference type="PANTHER" id="PTHR30093:SF44">
    <property type="entry name" value="TYPE II SECRETION SYSTEM CORE PROTEIN G"/>
    <property type="match status" value="1"/>
</dbReference>
<dbReference type="InterPro" id="IPR012902">
    <property type="entry name" value="N_methyl_site"/>
</dbReference>
<dbReference type="PRINTS" id="PR00813">
    <property type="entry name" value="BCTERIALGSPG"/>
</dbReference>
<protein>
    <submittedName>
        <fullName evidence="7">Prepilin-type N-terminal cleavage/methylation domain-containing protein</fullName>
    </submittedName>
</protein>
<dbReference type="AlphaFoldDB" id="A0A1U7HKU6"/>
<dbReference type="GO" id="GO:0016020">
    <property type="term" value="C:membrane"/>
    <property type="evidence" value="ECO:0007669"/>
    <property type="project" value="UniProtKB-SubCell"/>
</dbReference>
<dbReference type="SUPFAM" id="SSF54523">
    <property type="entry name" value="Pili subunits"/>
    <property type="match status" value="1"/>
</dbReference>
<dbReference type="PROSITE" id="PS00409">
    <property type="entry name" value="PROKAR_NTER_METHYL"/>
    <property type="match status" value="1"/>
</dbReference>
<dbReference type="GO" id="GO:0015627">
    <property type="term" value="C:type II protein secretion system complex"/>
    <property type="evidence" value="ECO:0007669"/>
    <property type="project" value="InterPro"/>
</dbReference>
<dbReference type="NCBIfam" id="TIGR02532">
    <property type="entry name" value="IV_pilin_GFxxxE"/>
    <property type="match status" value="1"/>
</dbReference>
<evidence type="ECO:0000256" key="3">
    <source>
        <dbReference type="ARBA" id="ARBA00022692"/>
    </source>
</evidence>
<proteinExistence type="predicted"/>
<reference evidence="7 8" key="1">
    <citation type="submission" date="2016-11" db="EMBL/GenBank/DDBJ databases">
        <title>Draft Genome Sequences of Nine Cyanobacterial Strains from Diverse Habitats.</title>
        <authorList>
            <person name="Zhu T."/>
            <person name="Hou S."/>
            <person name="Lu X."/>
            <person name="Hess W.R."/>
        </authorList>
    </citation>
    <scope>NUCLEOTIDE SEQUENCE [LARGE SCALE GENOMIC DNA]</scope>
    <source>
        <strain evidence="7 8">NIES-593</strain>
    </source>
</reference>
<dbReference type="InterPro" id="IPR045584">
    <property type="entry name" value="Pilin-like"/>
</dbReference>
<dbReference type="Pfam" id="PF07963">
    <property type="entry name" value="N_methyl"/>
    <property type="match status" value="1"/>
</dbReference>
<keyword evidence="2" id="KW-0488">Methylation</keyword>
<dbReference type="Proteomes" id="UP000186868">
    <property type="component" value="Unassembled WGS sequence"/>
</dbReference>
<dbReference type="Pfam" id="PF16734">
    <property type="entry name" value="Pilin_GH"/>
    <property type="match status" value="1"/>
</dbReference>
<comment type="subcellular location">
    <subcellularLocation>
        <location evidence="1">Membrane</location>
        <topology evidence="1">Single-pass membrane protein</topology>
    </subcellularLocation>
</comment>
<evidence type="ECO:0000256" key="4">
    <source>
        <dbReference type="ARBA" id="ARBA00022989"/>
    </source>
</evidence>
<evidence type="ECO:0000256" key="2">
    <source>
        <dbReference type="ARBA" id="ARBA00022481"/>
    </source>
</evidence>
<dbReference type="GO" id="GO:0015628">
    <property type="term" value="P:protein secretion by the type II secretion system"/>
    <property type="evidence" value="ECO:0007669"/>
    <property type="project" value="InterPro"/>
</dbReference>
<accession>A0A1U7HKU6</accession>
<comment type="caution">
    <text evidence="7">The sequence shown here is derived from an EMBL/GenBank/DDBJ whole genome shotgun (WGS) entry which is preliminary data.</text>
</comment>
<dbReference type="InterPro" id="IPR000983">
    <property type="entry name" value="Bac_GSPG_pilin"/>
</dbReference>
<evidence type="ECO:0000256" key="5">
    <source>
        <dbReference type="ARBA" id="ARBA00023136"/>
    </source>
</evidence>
<keyword evidence="3 6" id="KW-0812">Transmembrane</keyword>
<sequence>MNLQLLKYLLCNRERDRGFTLIELLVVIIILGILVAVSLPNFITQIGKSRETEAKNNLGAIARSQQAYHFEKQAFATDLSYLTINGSFASKYYNLPNPATANDTIVKHQAIALNPNSDRVRNYAIGVYYNAGLFNMFFCQSLDVGIAVDVPDTTSGVCTNNGIRLE</sequence>
<gene>
    <name evidence="7" type="ORF">NIES593_08585</name>
</gene>
<dbReference type="EMBL" id="MRCB01000007">
    <property type="protein sequence ID" value="OKH24220.1"/>
    <property type="molecule type" value="Genomic_DNA"/>
</dbReference>
<dbReference type="STRING" id="1921803.NIES593_08585"/>
<evidence type="ECO:0000256" key="1">
    <source>
        <dbReference type="ARBA" id="ARBA00004167"/>
    </source>
</evidence>
<dbReference type="Gene3D" id="3.30.700.10">
    <property type="entry name" value="Glycoprotein, Type 4 Pilin"/>
    <property type="match status" value="1"/>
</dbReference>
<dbReference type="PANTHER" id="PTHR30093">
    <property type="entry name" value="GENERAL SECRETION PATHWAY PROTEIN G"/>
    <property type="match status" value="1"/>
</dbReference>
<keyword evidence="4 6" id="KW-1133">Transmembrane helix</keyword>